<protein>
    <submittedName>
        <fullName evidence="1">Uncharacterized protein</fullName>
    </submittedName>
</protein>
<gene>
    <name evidence="1" type="ORF">DSM104440_01969</name>
</gene>
<accession>A0A6M4H6Z6</accession>
<organism evidence="1 2">
    <name type="scientific">Usitatibacter palustris</name>
    <dbReference type="NCBI Taxonomy" id="2732487"/>
    <lineage>
        <taxon>Bacteria</taxon>
        <taxon>Pseudomonadati</taxon>
        <taxon>Pseudomonadota</taxon>
        <taxon>Betaproteobacteria</taxon>
        <taxon>Nitrosomonadales</taxon>
        <taxon>Usitatibacteraceae</taxon>
        <taxon>Usitatibacter</taxon>
    </lineage>
</organism>
<reference evidence="1 2" key="1">
    <citation type="submission" date="2020-04" db="EMBL/GenBank/DDBJ databases">
        <title>Usitatibacter rugosus gen. nov., sp. nov. and Usitatibacter palustris sp. nov., novel members of Usitatibacteraceae fam. nov. within the order Nitrosomonadales isolated from soil.</title>
        <authorList>
            <person name="Huber K.J."/>
            <person name="Neumann-Schaal M."/>
            <person name="Geppert A."/>
            <person name="Luckner M."/>
            <person name="Wanner G."/>
            <person name="Overmann J."/>
        </authorList>
    </citation>
    <scope>NUCLEOTIDE SEQUENCE [LARGE SCALE GENOMIC DNA]</scope>
    <source>
        <strain evidence="1 2">Swamp67</strain>
    </source>
</reference>
<dbReference type="KEGG" id="upl:DSM104440_01969"/>
<dbReference type="RefSeq" id="WP_171162185.1">
    <property type="nucleotide sequence ID" value="NZ_CP053073.1"/>
</dbReference>
<evidence type="ECO:0000313" key="2">
    <source>
        <dbReference type="Proteomes" id="UP000503096"/>
    </source>
</evidence>
<dbReference type="Proteomes" id="UP000503096">
    <property type="component" value="Chromosome"/>
</dbReference>
<proteinExistence type="predicted"/>
<dbReference type="AlphaFoldDB" id="A0A6M4H6Z6"/>
<name>A0A6M4H6Z6_9PROT</name>
<dbReference type="InParanoid" id="A0A6M4H6Z6"/>
<keyword evidence="2" id="KW-1185">Reference proteome</keyword>
<sequence length="97" mass="10776">MSRSVPEEECDPQVADRLLAATIYLMSCHARNGCPRLACMVGRHLEAISHHPAAGALVRDTCRQLAAAWESVRVADERRCEEAQSPSVLETLRRIVH</sequence>
<dbReference type="EMBL" id="CP053073">
    <property type="protein sequence ID" value="QJR15152.1"/>
    <property type="molecule type" value="Genomic_DNA"/>
</dbReference>
<evidence type="ECO:0000313" key="1">
    <source>
        <dbReference type="EMBL" id="QJR15152.1"/>
    </source>
</evidence>